<evidence type="ECO:0000256" key="3">
    <source>
        <dbReference type="ARBA" id="ARBA00009736"/>
    </source>
</evidence>
<dbReference type="InterPro" id="IPR036412">
    <property type="entry name" value="HAD-like_sf"/>
</dbReference>
<feature type="binding site" evidence="11">
    <location>
        <position position="159"/>
    </location>
    <ligand>
        <name>alpha-D-mannose 1-phosphate</name>
        <dbReference type="ChEBI" id="CHEBI:58409"/>
    </ligand>
</feature>
<sequence>YLFRFYIFILGLNSIKKMSKNEEIVCLFDVDGTLTESRKKISDEMHKFMLQLTKKVVVGLVGGSDLEKIKEQMGGERCMTDFDYVFAENGLVAYKGGELIYVQSFLKHYGEEKSQEIINFCLEYMSKLTLPCKRGTFIEYRNGLINVCPVGRSCSQEERTQFNKYDQEHLIRKKFAEAVEEKFSAYDLQCTIGGEISFDVFPIGWDKRCCLQHLDMTKIKEIHFFGDKVHKGGNDHEIYTDERVIGHQVANPNDTMEQLRCLFF</sequence>
<comment type="subcellular location">
    <subcellularLocation>
        <location evidence="1 13">Cytoplasm</location>
    </subcellularLocation>
</comment>
<dbReference type="SFLD" id="SFLDF00445">
    <property type="entry name" value="alpha-phosphomannomutase"/>
    <property type="match status" value="1"/>
</dbReference>
<dbReference type="Gene3D" id="3.30.1240.20">
    <property type="match status" value="1"/>
</dbReference>
<dbReference type="SFLD" id="SFLDG01143">
    <property type="entry name" value="C2.B.3:_Phosphomannomutase_Lik"/>
    <property type="match status" value="1"/>
</dbReference>
<evidence type="ECO:0000256" key="12">
    <source>
        <dbReference type="PIRSR" id="PIRSR605002-3"/>
    </source>
</evidence>
<accession>T2M866</accession>
<dbReference type="CDD" id="cd02585">
    <property type="entry name" value="HAD_PMM"/>
    <property type="match status" value="1"/>
</dbReference>
<comment type="function">
    <text evidence="13">Involved in the synthesis of the GDP-mannose and dolichol-phosphate-mannose required for a number of critical mannosyl transfer reactions.</text>
</comment>
<dbReference type="GO" id="GO:0005829">
    <property type="term" value="C:cytosol"/>
    <property type="evidence" value="ECO:0007669"/>
    <property type="project" value="TreeGrafter"/>
</dbReference>
<gene>
    <name evidence="14" type="primary">PMM1</name>
</gene>
<dbReference type="OrthoDB" id="10264771at2759"/>
<dbReference type="PANTHER" id="PTHR10466">
    <property type="entry name" value="PHOSPHOMANNOMUTASE"/>
    <property type="match status" value="1"/>
</dbReference>
<feature type="binding site" evidence="12">
    <location>
        <position position="31"/>
    </location>
    <ligand>
        <name>Mg(2+)</name>
        <dbReference type="ChEBI" id="CHEBI:18420"/>
        <label>1</label>
    </ligand>
</feature>
<feature type="binding site" evidence="11">
    <location>
        <position position="141"/>
    </location>
    <ligand>
        <name>alpha-D-mannose 1-phosphate</name>
        <dbReference type="ChEBI" id="CHEBI:58409"/>
    </ligand>
</feature>
<dbReference type="PANTHER" id="PTHR10466:SF0">
    <property type="entry name" value="PHOSPHOMANNOMUTASE"/>
    <property type="match status" value="1"/>
</dbReference>
<dbReference type="GO" id="GO:0006013">
    <property type="term" value="P:mannose metabolic process"/>
    <property type="evidence" value="ECO:0007669"/>
    <property type="project" value="TreeGrafter"/>
</dbReference>
<dbReference type="EC" id="5.4.2.8" evidence="5 13"/>
<dbReference type="Gene3D" id="3.40.50.1000">
    <property type="entry name" value="HAD superfamily/HAD-like"/>
    <property type="match status" value="1"/>
</dbReference>
<dbReference type="AlphaFoldDB" id="T2M866"/>
<protein>
    <recommendedName>
        <fullName evidence="5 13">Phosphomannomutase</fullName>
        <ecNumber evidence="5 13">5.4.2.8</ecNumber>
    </recommendedName>
</protein>
<evidence type="ECO:0000256" key="4">
    <source>
        <dbReference type="ARBA" id="ARBA00011738"/>
    </source>
</evidence>
<dbReference type="SFLD" id="SFLDG01140">
    <property type="entry name" value="C2.B:_Phosphomannomutase_and_P"/>
    <property type="match status" value="1"/>
</dbReference>
<dbReference type="EMBL" id="HAAD01002077">
    <property type="protein sequence ID" value="CDG68309.1"/>
    <property type="molecule type" value="mRNA"/>
</dbReference>
<evidence type="ECO:0000313" key="14">
    <source>
        <dbReference type="EMBL" id="CDG68309.1"/>
    </source>
</evidence>
<evidence type="ECO:0000256" key="8">
    <source>
        <dbReference type="ARBA" id="ARBA00022842"/>
    </source>
</evidence>
<dbReference type="GO" id="GO:0009298">
    <property type="term" value="P:GDP-mannose biosynthetic process"/>
    <property type="evidence" value="ECO:0007669"/>
    <property type="project" value="UniProtKB-UniPathway"/>
</dbReference>
<comment type="catalytic activity">
    <reaction evidence="13">
        <text>alpha-D-mannose 1-phosphate = D-mannose 6-phosphate</text>
        <dbReference type="Rhea" id="RHEA:11140"/>
        <dbReference type="ChEBI" id="CHEBI:58409"/>
        <dbReference type="ChEBI" id="CHEBI:58735"/>
        <dbReference type="EC" id="5.4.2.8"/>
    </reaction>
</comment>
<feature type="binding site" evidence="11">
    <location>
        <position position="152"/>
    </location>
    <ligand>
        <name>alpha-D-mannose 1-phosphate</name>
        <dbReference type="ChEBI" id="CHEBI:58409"/>
    </ligand>
</feature>
<organism evidence="14">
    <name type="scientific">Hydra vulgaris</name>
    <name type="common">Hydra</name>
    <name type="synonym">Hydra attenuata</name>
    <dbReference type="NCBI Taxonomy" id="6087"/>
    <lineage>
        <taxon>Eukaryota</taxon>
        <taxon>Metazoa</taxon>
        <taxon>Cnidaria</taxon>
        <taxon>Hydrozoa</taxon>
        <taxon>Hydroidolina</taxon>
        <taxon>Anthoathecata</taxon>
        <taxon>Aplanulata</taxon>
        <taxon>Hydridae</taxon>
        <taxon>Hydra</taxon>
    </lineage>
</organism>
<evidence type="ECO:0000256" key="10">
    <source>
        <dbReference type="PIRSR" id="PIRSR605002-1"/>
    </source>
</evidence>
<dbReference type="GO" id="GO:0004615">
    <property type="term" value="F:phosphomannomutase activity"/>
    <property type="evidence" value="ECO:0007669"/>
    <property type="project" value="UniProtKB-EC"/>
</dbReference>
<dbReference type="NCBIfam" id="TIGR01484">
    <property type="entry name" value="HAD-SF-IIB"/>
    <property type="match status" value="1"/>
</dbReference>
<dbReference type="InterPro" id="IPR043169">
    <property type="entry name" value="PMM_cap"/>
</dbReference>
<feature type="binding site" evidence="12">
    <location>
        <position position="239"/>
    </location>
    <ligand>
        <name>Mg(2+)</name>
        <dbReference type="ChEBI" id="CHEBI:18420"/>
        <label>1</label>
    </ligand>
</feature>
<dbReference type="InterPro" id="IPR023214">
    <property type="entry name" value="HAD_sf"/>
</dbReference>
<proteinExistence type="evidence at transcript level"/>
<feature type="binding site" evidence="11">
    <location>
        <position position="38"/>
    </location>
    <ligand>
        <name>alpha-D-mannose 1-phosphate</name>
        <dbReference type="ChEBI" id="CHEBI:58409"/>
    </ligand>
</feature>
<feature type="binding site" evidence="11">
    <location>
        <position position="199"/>
    </location>
    <ligand>
        <name>alpha-D-mannose 1-phosphate</name>
        <dbReference type="ChEBI" id="CHEBI:58409"/>
    </ligand>
</feature>
<evidence type="ECO:0000256" key="11">
    <source>
        <dbReference type="PIRSR" id="PIRSR605002-2"/>
    </source>
</evidence>
<reference evidence="14" key="1">
    <citation type="journal article" date="2013" name="Genome Biol. Evol.">
        <title>Punctuated emergences of genetic and phenotypic innovations in eumetazoan, bilaterian, euteleostome, and hominidae ancestors.</title>
        <authorList>
            <person name="Wenger Y."/>
            <person name="Galliot B."/>
        </authorList>
    </citation>
    <scope>NUCLEOTIDE SEQUENCE</scope>
    <source>
        <tissue evidence="14">Whole animals</tissue>
    </source>
</reference>
<comment type="pathway">
    <text evidence="2 13">Nucleotide-sugar biosynthesis; GDP-alpha-D-mannose biosynthesis; alpha-D-mannose 1-phosphate from D-fructose 6-phosphate: step 2/2.</text>
</comment>
<keyword evidence="8 12" id="KW-0460">Magnesium</keyword>
<comment type="similarity">
    <text evidence="3 13">Belongs to the eukaryotic PMM family.</text>
</comment>
<feature type="binding site" evidence="12">
    <location>
        <position position="241"/>
    </location>
    <ligand>
        <name>Mg(2+)</name>
        <dbReference type="ChEBI" id="CHEBI:18420"/>
        <label>1</label>
    </ligand>
</feature>
<keyword evidence="6 13" id="KW-0963">Cytoplasm</keyword>
<evidence type="ECO:0000256" key="7">
    <source>
        <dbReference type="ARBA" id="ARBA00022723"/>
    </source>
</evidence>
<dbReference type="UniPathway" id="UPA00126">
    <property type="reaction ID" value="UER00424"/>
</dbReference>
<feature type="non-terminal residue" evidence="14">
    <location>
        <position position="1"/>
    </location>
</feature>
<evidence type="ECO:0000256" key="5">
    <source>
        <dbReference type="ARBA" id="ARBA00012730"/>
    </source>
</evidence>
<name>T2M866_HYDVU</name>
<evidence type="ECO:0000256" key="6">
    <source>
        <dbReference type="ARBA" id="ARBA00022490"/>
    </source>
</evidence>
<keyword evidence="7 12" id="KW-0479">Metal-binding</keyword>
<feature type="active site" description="Nucleophile" evidence="10">
    <location>
        <position position="29"/>
    </location>
</feature>
<feature type="active site" description="Proton donor/acceptor" evidence="10">
    <location>
        <position position="31"/>
    </location>
</feature>
<dbReference type="InterPro" id="IPR005002">
    <property type="entry name" value="PMM"/>
</dbReference>
<dbReference type="FunFam" id="3.30.1240.20:FF:000001">
    <property type="entry name" value="Phosphomannomutase"/>
    <property type="match status" value="1"/>
</dbReference>
<feature type="binding site" evidence="12">
    <location>
        <position position="29"/>
    </location>
    <ligand>
        <name>Mg(2+)</name>
        <dbReference type="ChEBI" id="CHEBI:18420"/>
        <label>1</label>
    </ligand>
</feature>
<evidence type="ECO:0000256" key="1">
    <source>
        <dbReference type="ARBA" id="ARBA00004496"/>
    </source>
</evidence>
<evidence type="ECO:0000256" key="9">
    <source>
        <dbReference type="ARBA" id="ARBA00023235"/>
    </source>
</evidence>
<evidence type="ECO:0000256" key="13">
    <source>
        <dbReference type="RuleBase" id="RU361118"/>
    </source>
</evidence>
<dbReference type="GO" id="GO:0046872">
    <property type="term" value="F:metal ion binding"/>
    <property type="evidence" value="ECO:0007669"/>
    <property type="project" value="UniProtKB-KW"/>
</dbReference>
<dbReference type="SFLD" id="SFLDS00003">
    <property type="entry name" value="Haloacid_Dehalogenase"/>
    <property type="match status" value="1"/>
</dbReference>
<evidence type="ECO:0000256" key="2">
    <source>
        <dbReference type="ARBA" id="ARBA00004699"/>
    </source>
</evidence>
<comment type="cofactor">
    <cofactor evidence="12">
        <name>Mg(2+)</name>
        <dbReference type="ChEBI" id="CHEBI:18420"/>
    </cofactor>
</comment>
<dbReference type="GO" id="GO:0006487">
    <property type="term" value="P:protein N-linked glycosylation"/>
    <property type="evidence" value="ECO:0007669"/>
    <property type="project" value="TreeGrafter"/>
</dbReference>
<feature type="binding site" evidence="12">
    <location>
        <position position="227"/>
    </location>
    <ligand>
        <name>Mg(2+)</name>
        <dbReference type="ChEBI" id="CHEBI:18420"/>
        <label>1</label>
    </ligand>
</feature>
<comment type="subunit">
    <text evidence="4 13">Homodimer.</text>
</comment>
<keyword evidence="9 13" id="KW-0413">Isomerase</keyword>
<dbReference type="InterPro" id="IPR006379">
    <property type="entry name" value="HAD-SF_hydro_IIB"/>
</dbReference>
<feature type="binding site" evidence="11">
    <location>
        <position position="197"/>
    </location>
    <ligand>
        <name>alpha-D-mannose 1-phosphate</name>
        <dbReference type="ChEBI" id="CHEBI:58409"/>
    </ligand>
</feature>
<dbReference type="Pfam" id="PF03332">
    <property type="entry name" value="PMM"/>
    <property type="match status" value="1"/>
</dbReference>
<dbReference type="SUPFAM" id="SSF56784">
    <property type="entry name" value="HAD-like"/>
    <property type="match status" value="1"/>
</dbReference>